<name>B4S556_PROA2</name>
<keyword evidence="2" id="KW-1185">Reference proteome</keyword>
<dbReference type="AlphaFoldDB" id="B4S556"/>
<evidence type="ECO:0000313" key="2">
    <source>
        <dbReference type="Proteomes" id="UP000002725"/>
    </source>
</evidence>
<sequence>MSEKTAILNLDYLAAKHAQQLVEDHSDIENTVTKALGVLQEHGVYACFLYLLAKEKEGNKGKNTAGHMIKLLQESKLVPEDNDLKKPIEILQYANEHISSAKLKKLLLIKDLLELMLIYSRYHANAMEPTNSREENT</sequence>
<reference evidence="1" key="1">
    <citation type="submission" date="2008-06" db="EMBL/GenBank/DDBJ databases">
        <title>Complete sequence of chromosome of Prosthecochloris aestuarii DSM 271.</title>
        <authorList>
            <consortium name="US DOE Joint Genome Institute"/>
            <person name="Lucas S."/>
            <person name="Copeland A."/>
            <person name="Lapidus A."/>
            <person name="Glavina del Rio T."/>
            <person name="Dalin E."/>
            <person name="Tice H."/>
            <person name="Bruce D."/>
            <person name="Goodwin L."/>
            <person name="Pitluck S."/>
            <person name="Schmutz J."/>
            <person name="Larimer F."/>
            <person name="Land M."/>
            <person name="Hauser L."/>
            <person name="Kyrpides N."/>
            <person name="Anderson I."/>
            <person name="Liu Z."/>
            <person name="Li T."/>
            <person name="Zhao F."/>
            <person name="Overmann J."/>
            <person name="Bryant D.A."/>
            <person name="Richardson P."/>
        </authorList>
    </citation>
    <scope>NUCLEOTIDE SEQUENCE [LARGE SCALE GENOMIC DNA]</scope>
    <source>
        <strain evidence="1">DSM 271</strain>
    </source>
</reference>
<accession>B4S556</accession>
<dbReference type="RefSeq" id="WP_012506535.1">
    <property type="nucleotide sequence ID" value="NC_011059.1"/>
</dbReference>
<organism evidence="1 2">
    <name type="scientific">Prosthecochloris aestuarii (strain DSM 271 / SK 413)</name>
    <dbReference type="NCBI Taxonomy" id="290512"/>
    <lineage>
        <taxon>Bacteria</taxon>
        <taxon>Pseudomonadati</taxon>
        <taxon>Chlorobiota</taxon>
        <taxon>Chlorobiia</taxon>
        <taxon>Chlorobiales</taxon>
        <taxon>Chlorobiaceae</taxon>
        <taxon>Prosthecochloris</taxon>
    </lineage>
</organism>
<dbReference type="eggNOG" id="ENOG5032E13">
    <property type="taxonomic scope" value="Bacteria"/>
</dbReference>
<protein>
    <recommendedName>
        <fullName evidence="3">CRISPR type III-B/RAMP module-associated protein Cmr5</fullName>
    </recommendedName>
</protein>
<evidence type="ECO:0008006" key="3">
    <source>
        <dbReference type="Google" id="ProtNLM"/>
    </source>
</evidence>
<gene>
    <name evidence="1" type="ordered locus">Paes_1990</name>
</gene>
<proteinExistence type="predicted"/>
<evidence type="ECO:0000313" key="1">
    <source>
        <dbReference type="EMBL" id="ACF47002.1"/>
    </source>
</evidence>
<dbReference type="STRING" id="290512.Paes_1990"/>
<dbReference type="EMBL" id="CP001108">
    <property type="protein sequence ID" value="ACF47002.1"/>
    <property type="molecule type" value="Genomic_DNA"/>
</dbReference>
<dbReference type="HOGENOM" id="CLU_140162_1_0_10"/>
<dbReference type="KEGG" id="paa:Paes_1990"/>
<dbReference type="Proteomes" id="UP000002725">
    <property type="component" value="Chromosome"/>
</dbReference>